<evidence type="ECO:0000256" key="1">
    <source>
        <dbReference type="SAM" id="Phobius"/>
    </source>
</evidence>
<dbReference type="EMBL" id="MLJW01000715">
    <property type="protein sequence ID" value="OIQ83303.1"/>
    <property type="molecule type" value="Genomic_DNA"/>
</dbReference>
<reference evidence="2" key="1">
    <citation type="submission" date="2016-10" db="EMBL/GenBank/DDBJ databases">
        <title>Sequence of Gallionella enrichment culture.</title>
        <authorList>
            <person name="Poehlein A."/>
            <person name="Muehling M."/>
            <person name="Daniel R."/>
        </authorList>
    </citation>
    <scope>NUCLEOTIDE SEQUENCE</scope>
</reference>
<dbReference type="AlphaFoldDB" id="A0A1J5QTT7"/>
<accession>A0A1J5QTT7</accession>
<keyword evidence="1" id="KW-0812">Transmembrane</keyword>
<comment type="caution">
    <text evidence="2">The sequence shown here is derived from an EMBL/GenBank/DDBJ whole genome shotgun (WGS) entry which is preliminary data.</text>
</comment>
<keyword evidence="1" id="KW-0472">Membrane</keyword>
<feature type="transmembrane region" description="Helical" evidence="1">
    <location>
        <begin position="146"/>
        <end position="165"/>
    </location>
</feature>
<organism evidence="2">
    <name type="scientific">mine drainage metagenome</name>
    <dbReference type="NCBI Taxonomy" id="410659"/>
    <lineage>
        <taxon>unclassified sequences</taxon>
        <taxon>metagenomes</taxon>
        <taxon>ecological metagenomes</taxon>
    </lineage>
</organism>
<dbReference type="Pfam" id="PF09980">
    <property type="entry name" value="DUF2214"/>
    <property type="match status" value="1"/>
</dbReference>
<sequence>MFHESFRPDGQPAGDRAMNPMLRAALLGYAHVSAILLLTVFVSAQTAVLNAAQHAPGDALLRRLLRLDAWLWGSFAAVFATGAAHVFLGLRAWQSFAFDALLWGKLALFAAMLAMAVAASRTLRRWQRRGATPFADTAELRAQRRWLMWQAHLMVVLPLLGMLLAHGY</sequence>
<gene>
    <name evidence="2" type="ORF">GALL_348900</name>
</gene>
<keyword evidence="1" id="KW-1133">Transmembrane helix</keyword>
<evidence type="ECO:0008006" key="3">
    <source>
        <dbReference type="Google" id="ProtNLM"/>
    </source>
</evidence>
<proteinExistence type="predicted"/>
<dbReference type="InterPro" id="IPR018706">
    <property type="entry name" value="DUF2214_membrane"/>
</dbReference>
<feature type="transmembrane region" description="Helical" evidence="1">
    <location>
        <begin position="26"/>
        <end position="49"/>
    </location>
</feature>
<name>A0A1J5QTT7_9ZZZZ</name>
<feature type="transmembrane region" description="Helical" evidence="1">
    <location>
        <begin position="69"/>
        <end position="88"/>
    </location>
</feature>
<protein>
    <recommendedName>
        <fullName evidence="3">DUF2214 domain-containing protein</fullName>
    </recommendedName>
</protein>
<feature type="transmembrane region" description="Helical" evidence="1">
    <location>
        <begin position="100"/>
        <end position="119"/>
    </location>
</feature>
<evidence type="ECO:0000313" key="2">
    <source>
        <dbReference type="EMBL" id="OIQ83303.1"/>
    </source>
</evidence>